<proteinExistence type="predicted"/>
<gene>
    <name evidence="1" type="ORF">BDN72DRAFT_837501</name>
</gene>
<accession>A0ACD3B1Z3</accession>
<name>A0ACD3B1Z3_9AGAR</name>
<evidence type="ECO:0000313" key="1">
    <source>
        <dbReference type="EMBL" id="TFK71599.1"/>
    </source>
</evidence>
<reference evidence="1 2" key="1">
    <citation type="journal article" date="2019" name="Nat. Ecol. Evol.">
        <title>Megaphylogeny resolves global patterns of mushroom evolution.</title>
        <authorList>
            <person name="Varga T."/>
            <person name="Krizsan K."/>
            <person name="Foldi C."/>
            <person name="Dima B."/>
            <person name="Sanchez-Garcia M."/>
            <person name="Sanchez-Ramirez S."/>
            <person name="Szollosi G.J."/>
            <person name="Szarkandi J.G."/>
            <person name="Papp V."/>
            <person name="Albert L."/>
            <person name="Andreopoulos W."/>
            <person name="Angelini C."/>
            <person name="Antonin V."/>
            <person name="Barry K.W."/>
            <person name="Bougher N.L."/>
            <person name="Buchanan P."/>
            <person name="Buyck B."/>
            <person name="Bense V."/>
            <person name="Catcheside P."/>
            <person name="Chovatia M."/>
            <person name="Cooper J."/>
            <person name="Damon W."/>
            <person name="Desjardin D."/>
            <person name="Finy P."/>
            <person name="Geml J."/>
            <person name="Haridas S."/>
            <person name="Hughes K."/>
            <person name="Justo A."/>
            <person name="Karasinski D."/>
            <person name="Kautmanova I."/>
            <person name="Kiss B."/>
            <person name="Kocsube S."/>
            <person name="Kotiranta H."/>
            <person name="LaButti K.M."/>
            <person name="Lechner B.E."/>
            <person name="Liimatainen K."/>
            <person name="Lipzen A."/>
            <person name="Lukacs Z."/>
            <person name="Mihaltcheva S."/>
            <person name="Morgado L.N."/>
            <person name="Niskanen T."/>
            <person name="Noordeloos M.E."/>
            <person name="Ohm R.A."/>
            <person name="Ortiz-Santana B."/>
            <person name="Ovrebo C."/>
            <person name="Racz N."/>
            <person name="Riley R."/>
            <person name="Savchenko A."/>
            <person name="Shiryaev A."/>
            <person name="Soop K."/>
            <person name="Spirin V."/>
            <person name="Szebenyi C."/>
            <person name="Tomsovsky M."/>
            <person name="Tulloss R.E."/>
            <person name="Uehling J."/>
            <person name="Grigoriev I.V."/>
            <person name="Vagvolgyi C."/>
            <person name="Papp T."/>
            <person name="Martin F.M."/>
            <person name="Miettinen O."/>
            <person name="Hibbett D.S."/>
            <person name="Nagy L.G."/>
        </authorList>
    </citation>
    <scope>NUCLEOTIDE SEQUENCE [LARGE SCALE GENOMIC DNA]</scope>
    <source>
        <strain evidence="1 2">NL-1719</strain>
    </source>
</reference>
<dbReference type="Proteomes" id="UP000308600">
    <property type="component" value="Unassembled WGS sequence"/>
</dbReference>
<evidence type="ECO:0000313" key="2">
    <source>
        <dbReference type="Proteomes" id="UP000308600"/>
    </source>
</evidence>
<keyword evidence="2" id="KW-1185">Reference proteome</keyword>
<dbReference type="EMBL" id="ML208296">
    <property type="protein sequence ID" value="TFK71599.1"/>
    <property type="molecule type" value="Genomic_DNA"/>
</dbReference>
<sequence length="436" mass="50319">MDDLAFELLEQILEQVSFDSNPSVLSKTLRRCCLVSHTWKEIAQPLLFSTFTLYRRYYDLSRLYNTLSAYRHLQGLVKCTWVAPSMLSSAFFVDILREVVSNPQFRDMIIYRDFKYQTQSLIVLPSLISSPYITVLSFYRVTWCPIWMLYQCTSVRELHIYKSSFSGLRSDDAGELVIDKKAGCLLKNPGGDSSCLKDRPHLQHLYLESAESGDIILLKWFLHPDCAFDVSTLKTFHCLDMSNDITLFLLARKLVQRVPSLEELALDPPTDLSEGLGYISPEYPTFDPLPRLRRLKLSLQQEDDINLWPWTIRFLSGLAHPERLEELQLPCTIPDGKMRRWAFRSGWNDLDAFLTSHLDNDGPPGRRRFSNLRRISVSAVRSSNEEDKRQLRGFEAELAQCIPRLKKLGVVQISHSDALGFVKNSDCWYLAPFQKS</sequence>
<organism evidence="1 2">
    <name type="scientific">Pluteus cervinus</name>
    <dbReference type="NCBI Taxonomy" id="181527"/>
    <lineage>
        <taxon>Eukaryota</taxon>
        <taxon>Fungi</taxon>
        <taxon>Dikarya</taxon>
        <taxon>Basidiomycota</taxon>
        <taxon>Agaricomycotina</taxon>
        <taxon>Agaricomycetes</taxon>
        <taxon>Agaricomycetidae</taxon>
        <taxon>Agaricales</taxon>
        <taxon>Pluteineae</taxon>
        <taxon>Pluteaceae</taxon>
        <taxon>Pluteus</taxon>
    </lineage>
</organism>
<protein>
    <submittedName>
        <fullName evidence="1">Uncharacterized protein</fullName>
    </submittedName>
</protein>